<reference evidence="3" key="1">
    <citation type="submission" date="2016-10" db="EMBL/GenBank/DDBJ databases">
        <authorList>
            <person name="Varghese N."/>
            <person name="Submissions S."/>
        </authorList>
    </citation>
    <scope>NUCLEOTIDE SEQUENCE [LARGE SCALE GENOMIC DNA]</scope>
    <source>
        <strain evidence="3">DSM 13327</strain>
    </source>
</reference>
<dbReference type="STRING" id="1123291.SAMN04490355_102221"/>
<gene>
    <name evidence="2" type="ORF">SAMN04490355_102221</name>
</gene>
<organism evidence="2 3">
    <name type="scientific">Pelosinus propionicus DSM 13327</name>
    <dbReference type="NCBI Taxonomy" id="1123291"/>
    <lineage>
        <taxon>Bacteria</taxon>
        <taxon>Bacillati</taxon>
        <taxon>Bacillota</taxon>
        <taxon>Negativicutes</taxon>
        <taxon>Selenomonadales</taxon>
        <taxon>Sporomusaceae</taxon>
        <taxon>Pelosinus</taxon>
    </lineage>
</organism>
<keyword evidence="2" id="KW-0347">Helicase</keyword>
<feature type="domain" description="Helicase XPB/Ssl2 N-terminal" evidence="1">
    <location>
        <begin position="434"/>
        <end position="547"/>
    </location>
</feature>
<accession>A0A1I4L4D8</accession>
<proteinExistence type="predicted"/>
<dbReference type="InterPro" id="IPR032830">
    <property type="entry name" value="XPB/Ssl2_N"/>
</dbReference>
<keyword evidence="2" id="KW-0547">Nucleotide-binding</keyword>
<keyword evidence="3" id="KW-1185">Reference proteome</keyword>
<dbReference type="GO" id="GO:0004386">
    <property type="term" value="F:helicase activity"/>
    <property type="evidence" value="ECO:0007669"/>
    <property type="project" value="UniProtKB-KW"/>
</dbReference>
<sequence>MKHWQGKEWGILPNKKLSLRLDHAYTLEEIYALNKTALNKMCWLFDVSGWVGNVPNLLREAIFHIPRFASVYHDLREEEQNIIAFLCEFAGKPVAMDQVYEKYLLTVPAKLIDAAVTDLLQKGWLLEGQMPQSLLVIPDFKKTLDKMSAFYYFLEAQLPATHSAIDSGGQSLTDLIELSAFLYVEKPKLTVKKFMAKSVLRRLMSRLSPAAADGWEEAADENLYTNMTRMLLGILQEIGALKIVVDKGDCCYYQLNGEKWDDFIFSPSPHRLLYILSWQISRIQYHKGGSLPFIANLLKYAAQVKGTWLTGASLMMKSILDESSVLFHAKDPFSSEEWLEAVVLEPLMYCGLFEKTTVELPTQWLTEEEMPRNFWRLTPLGLALSQWLAEGKDAGKAISQMIKIDLYHKNTEEIFALLFDNFRQVLPVELEQQLIIQPDLSFFVPKNVSPYVVWMLSVFAETQVQDYVYQGGFTRNSVLRALKGGASVDDLFALIADHSKVPPAENVLCTLQQWAAAYDKTLFSRAMILACDTPEMATEILAQGKLSNWIIGLVGPKVLLIKPDGEGSIRKWLEKKNWVPRPGVTAGEGLYTWLTAGKNEK</sequence>
<evidence type="ECO:0000259" key="1">
    <source>
        <dbReference type="Pfam" id="PF13625"/>
    </source>
</evidence>
<dbReference type="EMBL" id="FOTS01000022">
    <property type="protein sequence ID" value="SFL85908.1"/>
    <property type="molecule type" value="Genomic_DNA"/>
</dbReference>
<dbReference type="RefSeq" id="WP_090937825.1">
    <property type="nucleotide sequence ID" value="NZ_FOTS01000022.1"/>
</dbReference>
<name>A0A1I4L4D8_9FIRM</name>
<dbReference type="Proteomes" id="UP000199520">
    <property type="component" value="Unassembled WGS sequence"/>
</dbReference>
<dbReference type="OrthoDB" id="1672085at2"/>
<evidence type="ECO:0000313" key="3">
    <source>
        <dbReference type="Proteomes" id="UP000199520"/>
    </source>
</evidence>
<evidence type="ECO:0000313" key="2">
    <source>
        <dbReference type="EMBL" id="SFL85908.1"/>
    </source>
</evidence>
<keyword evidence="2" id="KW-0378">Hydrolase</keyword>
<keyword evidence="2" id="KW-0067">ATP-binding</keyword>
<dbReference type="Pfam" id="PF13625">
    <property type="entry name" value="Helicase_C_3"/>
    <property type="match status" value="1"/>
</dbReference>
<protein>
    <submittedName>
        <fullName evidence="2">Helicase conserved C-terminal domain-containing protein</fullName>
    </submittedName>
</protein>
<dbReference type="AlphaFoldDB" id="A0A1I4L4D8"/>